<keyword evidence="1" id="KW-0472">Membrane</keyword>
<gene>
    <name evidence="2" type="ORF">QBD03_08835</name>
</gene>
<evidence type="ECO:0000313" key="3">
    <source>
        <dbReference type="Proteomes" id="UP001179858"/>
    </source>
</evidence>
<protein>
    <submittedName>
        <fullName evidence="2">Uncharacterized protein</fullName>
    </submittedName>
</protein>
<name>A0AAF0GPP5_LATSK</name>
<proteinExistence type="predicted"/>
<reference evidence="2" key="1">
    <citation type="submission" date="2023-04" db="EMBL/GenBank/DDBJ databases">
        <title>Novel strain of Lactilactobacillus sakei and use thereof.</title>
        <authorList>
            <person name="Kim S.Y."/>
        </authorList>
    </citation>
    <scope>NUCLEOTIDE SEQUENCE</scope>
    <source>
        <strain evidence="2">HUP1</strain>
    </source>
</reference>
<sequence length="50" mass="5666">MQKLIHKVGYRKLKYGLIALVVILSIIFAISLVLAIKGYIDFQTINTLTM</sequence>
<keyword evidence="1" id="KW-1133">Transmembrane helix</keyword>
<dbReference type="Proteomes" id="UP001179858">
    <property type="component" value="Chromosome"/>
</dbReference>
<accession>A0AAF0GPP5</accession>
<dbReference type="AlphaFoldDB" id="A0AAF0GPP5"/>
<dbReference type="EMBL" id="CP122959">
    <property type="protein sequence ID" value="WGI18846.1"/>
    <property type="molecule type" value="Genomic_DNA"/>
</dbReference>
<evidence type="ECO:0000256" key="1">
    <source>
        <dbReference type="SAM" id="Phobius"/>
    </source>
</evidence>
<keyword evidence="1" id="KW-0812">Transmembrane</keyword>
<dbReference type="RefSeq" id="WP_157771209.1">
    <property type="nucleotide sequence ID" value="NZ_CBCRUE010000008.1"/>
</dbReference>
<feature type="transmembrane region" description="Helical" evidence="1">
    <location>
        <begin position="15"/>
        <end position="40"/>
    </location>
</feature>
<evidence type="ECO:0000313" key="2">
    <source>
        <dbReference type="EMBL" id="WGI18846.1"/>
    </source>
</evidence>
<organism evidence="2 3">
    <name type="scientific">Latilactobacillus sakei</name>
    <name type="common">Lactobacillus sakei</name>
    <dbReference type="NCBI Taxonomy" id="1599"/>
    <lineage>
        <taxon>Bacteria</taxon>
        <taxon>Bacillati</taxon>
        <taxon>Bacillota</taxon>
        <taxon>Bacilli</taxon>
        <taxon>Lactobacillales</taxon>
        <taxon>Lactobacillaceae</taxon>
        <taxon>Latilactobacillus</taxon>
    </lineage>
</organism>